<dbReference type="Pfam" id="PF00990">
    <property type="entry name" value="GGDEF"/>
    <property type="match status" value="1"/>
</dbReference>
<dbReference type="SMART" id="SM00267">
    <property type="entry name" value="GGDEF"/>
    <property type="match status" value="1"/>
</dbReference>
<dbReference type="InterPro" id="IPR029787">
    <property type="entry name" value="Nucleotide_cyclase"/>
</dbReference>
<feature type="domain" description="EAL" evidence="1">
    <location>
        <begin position="352"/>
        <end position="593"/>
    </location>
</feature>
<evidence type="ECO:0000313" key="4">
    <source>
        <dbReference type="Proteomes" id="UP000236379"/>
    </source>
</evidence>
<sequence>MSLAAPTDSLPPALALDLREEQRLAALYRSGLLDTPPEEQFDRIVTLAAQQFGVPIASVSLIDRNRQWLKAKVGCLKTETPRDMAICSLAMRQPDVLVIPDATLDPRVRNLDPVVGEPHIRFYAGAPLVTAEGHELGTLCVIDTEPRTFSAQDAATLQAFAALVMDEISLRDALRELRHLALYDSLTGLPNRTHFHQHLARAFTRADLRSEQLVLGLVDLDQFKLINDTLGHAAGDELLQLVATRLRASVGTSDLIARMGGDEFTIVLSDIRAAHDASAVMNRLRDAFVAPFVLRGQEVFVQFSAGLSLYPHDAADAESLLSQADTAMYRAKRSGVGYAFFNAQHDRRSPAEVELTAALHHSVSRDELLLHYQPVVGAQDGRVVGHEALIRWQRPSGLVSPAEFIPLAESAGLIGMIGLWVLRRAAQDLRSGLIERASVNVSALEFEHPEYARRVQRVLEEVGVDPDQLVLEITESALLDARRAEVVLAELRALGLRIALDDFGTGYSSLSAIATLPVQIMKINQSFTRDVGLPTPAGARALEVVRSIVALAGALQLEVVAEGVETPEQAQALMQSGCHYLQGYYFGRPAPLG</sequence>
<name>A0A2K3UUI3_9DEIO</name>
<proteinExistence type="predicted"/>
<dbReference type="Gene3D" id="3.30.450.40">
    <property type="match status" value="1"/>
</dbReference>
<dbReference type="InterPro" id="IPR050706">
    <property type="entry name" value="Cyclic-di-GMP_PDE-like"/>
</dbReference>
<dbReference type="InterPro" id="IPR003018">
    <property type="entry name" value="GAF"/>
</dbReference>
<dbReference type="InterPro" id="IPR029016">
    <property type="entry name" value="GAF-like_dom_sf"/>
</dbReference>
<dbReference type="PANTHER" id="PTHR33121">
    <property type="entry name" value="CYCLIC DI-GMP PHOSPHODIESTERASE PDEF"/>
    <property type="match status" value="1"/>
</dbReference>
<organism evidence="3 4">
    <name type="scientific">Deinococcus koreensis</name>
    <dbReference type="NCBI Taxonomy" id="2054903"/>
    <lineage>
        <taxon>Bacteria</taxon>
        <taxon>Thermotogati</taxon>
        <taxon>Deinococcota</taxon>
        <taxon>Deinococci</taxon>
        <taxon>Deinococcales</taxon>
        <taxon>Deinococcaceae</taxon>
        <taxon>Deinococcus</taxon>
    </lineage>
</organism>
<evidence type="ECO:0000259" key="2">
    <source>
        <dbReference type="PROSITE" id="PS50887"/>
    </source>
</evidence>
<dbReference type="CDD" id="cd01948">
    <property type="entry name" value="EAL"/>
    <property type="match status" value="1"/>
</dbReference>
<dbReference type="InterPro" id="IPR035919">
    <property type="entry name" value="EAL_sf"/>
</dbReference>
<dbReference type="OrthoDB" id="9759607at2"/>
<dbReference type="SMART" id="SM00065">
    <property type="entry name" value="GAF"/>
    <property type="match status" value="1"/>
</dbReference>
<dbReference type="Gene3D" id="3.30.70.270">
    <property type="match status" value="1"/>
</dbReference>
<keyword evidence="4" id="KW-1185">Reference proteome</keyword>
<dbReference type="SUPFAM" id="SSF55781">
    <property type="entry name" value="GAF domain-like"/>
    <property type="match status" value="1"/>
</dbReference>
<dbReference type="GO" id="GO:0071111">
    <property type="term" value="F:cyclic-guanylate-specific phosphodiesterase activity"/>
    <property type="evidence" value="ECO:0007669"/>
    <property type="project" value="InterPro"/>
</dbReference>
<dbReference type="PROSITE" id="PS50883">
    <property type="entry name" value="EAL"/>
    <property type="match status" value="1"/>
</dbReference>
<dbReference type="InterPro" id="IPR043128">
    <property type="entry name" value="Rev_trsase/Diguanyl_cyclase"/>
</dbReference>
<dbReference type="PROSITE" id="PS50887">
    <property type="entry name" value="GGDEF"/>
    <property type="match status" value="1"/>
</dbReference>
<dbReference type="SUPFAM" id="SSF55073">
    <property type="entry name" value="Nucleotide cyclase"/>
    <property type="match status" value="1"/>
</dbReference>
<dbReference type="Pfam" id="PF01590">
    <property type="entry name" value="GAF"/>
    <property type="match status" value="1"/>
</dbReference>
<dbReference type="SMART" id="SM00052">
    <property type="entry name" value="EAL"/>
    <property type="match status" value="1"/>
</dbReference>
<accession>A0A2K3UUI3</accession>
<evidence type="ECO:0000313" key="3">
    <source>
        <dbReference type="EMBL" id="PNY80178.1"/>
    </source>
</evidence>
<dbReference type="FunFam" id="3.30.70.270:FF:000001">
    <property type="entry name" value="Diguanylate cyclase domain protein"/>
    <property type="match status" value="1"/>
</dbReference>
<protein>
    <submittedName>
        <fullName evidence="3">Diguanylate cyclase</fullName>
    </submittedName>
</protein>
<dbReference type="Gene3D" id="3.20.20.450">
    <property type="entry name" value="EAL domain"/>
    <property type="match status" value="1"/>
</dbReference>
<feature type="domain" description="GGDEF" evidence="2">
    <location>
        <begin position="211"/>
        <end position="344"/>
    </location>
</feature>
<dbReference type="RefSeq" id="WP_103309474.1">
    <property type="nucleotide sequence ID" value="NZ_PPPD01000001.1"/>
</dbReference>
<dbReference type="Pfam" id="PF00563">
    <property type="entry name" value="EAL"/>
    <property type="match status" value="1"/>
</dbReference>
<dbReference type="PANTHER" id="PTHR33121:SF19">
    <property type="entry name" value="CYCLIC DI-GMP PHOSPHODIESTERASE PA2567"/>
    <property type="match status" value="1"/>
</dbReference>
<gene>
    <name evidence="3" type="ORF">CVO96_01335</name>
</gene>
<dbReference type="CDD" id="cd01949">
    <property type="entry name" value="GGDEF"/>
    <property type="match status" value="1"/>
</dbReference>
<dbReference type="EMBL" id="PPPD01000001">
    <property type="protein sequence ID" value="PNY80178.1"/>
    <property type="molecule type" value="Genomic_DNA"/>
</dbReference>
<dbReference type="InterPro" id="IPR000160">
    <property type="entry name" value="GGDEF_dom"/>
</dbReference>
<dbReference type="NCBIfam" id="TIGR00254">
    <property type="entry name" value="GGDEF"/>
    <property type="match status" value="1"/>
</dbReference>
<dbReference type="Proteomes" id="UP000236379">
    <property type="component" value="Unassembled WGS sequence"/>
</dbReference>
<dbReference type="SUPFAM" id="SSF141868">
    <property type="entry name" value="EAL domain-like"/>
    <property type="match status" value="1"/>
</dbReference>
<reference evidence="3 4" key="1">
    <citation type="submission" date="2018-01" db="EMBL/GenBank/DDBJ databases">
        <title>Deinococcus koreensis sp. nov., a radiation-resistant bacterium isolated from river water.</title>
        <authorList>
            <person name="Choi A."/>
        </authorList>
    </citation>
    <scope>NUCLEOTIDE SEQUENCE [LARGE SCALE GENOMIC DNA]</scope>
    <source>
        <strain evidence="3 4">SJW1-2</strain>
    </source>
</reference>
<dbReference type="InterPro" id="IPR001633">
    <property type="entry name" value="EAL_dom"/>
</dbReference>
<comment type="caution">
    <text evidence="3">The sequence shown here is derived from an EMBL/GenBank/DDBJ whole genome shotgun (WGS) entry which is preliminary data.</text>
</comment>
<dbReference type="AlphaFoldDB" id="A0A2K3UUI3"/>
<evidence type="ECO:0000259" key="1">
    <source>
        <dbReference type="PROSITE" id="PS50883"/>
    </source>
</evidence>